<dbReference type="GO" id="GO:0043190">
    <property type="term" value="C:ATP-binding cassette (ABC) transporter complex"/>
    <property type="evidence" value="ECO:0007669"/>
    <property type="project" value="InterPro"/>
</dbReference>
<dbReference type="GO" id="GO:0046677">
    <property type="term" value="P:response to antibiotic"/>
    <property type="evidence" value="ECO:0007669"/>
    <property type="project" value="UniProtKB-KW"/>
</dbReference>
<feature type="transmembrane region" description="Helical" evidence="9">
    <location>
        <begin position="162"/>
        <end position="180"/>
    </location>
</feature>
<dbReference type="KEGG" id="nhu:H0264_07065"/>
<feature type="transmembrane region" description="Helical" evidence="9">
    <location>
        <begin position="24"/>
        <end position="42"/>
    </location>
</feature>
<feature type="transmembrane region" description="Helical" evidence="9">
    <location>
        <begin position="95"/>
        <end position="122"/>
    </location>
</feature>
<keyword evidence="7 9" id="KW-0472">Membrane</keyword>
<comment type="similarity">
    <text evidence="2 9">Belongs to the ABC-2 integral membrane protein family.</text>
</comment>
<dbReference type="InterPro" id="IPR047817">
    <property type="entry name" value="ABC2_TM_bact-type"/>
</dbReference>
<gene>
    <name evidence="11" type="ORF">H0264_07065</name>
</gene>
<evidence type="ECO:0000256" key="2">
    <source>
        <dbReference type="ARBA" id="ARBA00007783"/>
    </source>
</evidence>
<dbReference type="RefSeq" id="WP_181583219.1">
    <property type="nucleotide sequence ID" value="NZ_CP059399.1"/>
</dbReference>
<sequence>MSISLLLGTALRVLTQIRNDRRTIVIVLAIPSALLTLLRFVFDDRLDIFDQVGLMLLGVFPFTSMFLITSVAMLRERIGGTLERLLSTPLHKLDLLFGYAVAFALLATVQAAIAVAIAYGLLGLRSQGGIPTVLLIAVCTAILGSCTGLFTSAFARTEFQALQFAPLVVFPQALLCGLIWPREEMAPVLQWVSNALPLRYAVSALNEVSIFPEPTTLLWRDLLVVLVFGVVTLVGGAATLRRRTS</sequence>
<feature type="transmembrane region" description="Helical" evidence="9">
    <location>
        <begin position="128"/>
        <end position="150"/>
    </location>
</feature>
<dbReference type="InterPro" id="IPR051449">
    <property type="entry name" value="ABC-2_transporter_component"/>
</dbReference>
<evidence type="ECO:0000256" key="7">
    <source>
        <dbReference type="ARBA" id="ARBA00023136"/>
    </source>
</evidence>
<dbReference type="AlphaFoldDB" id="A0A7D6ZRJ1"/>
<dbReference type="Pfam" id="PF01061">
    <property type="entry name" value="ABC2_membrane"/>
    <property type="match status" value="1"/>
</dbReference>
<dbReference type="PIRSF" id="PIRSF006648">
    <property type="entry name" value="DrrB"/>
    <property type="match status" value="1"/>
</dbReference>
<evidence type="ECO:0000256" key="9">
    <source>
        <dbReference type="RuleBase" id="RU361157"/>
    </source>
</evidence>
<dbReference type="PANTHER" id="PTHR30294">
    <property type="entry name" value="MEMBRANE COMPONENT OF ABC TRANSPORTER YHHJ-RELATED"/>
    <property type="match status" value="1"/>
</dbReference>
<evidence type="ECO:0000313" key="12">
    <source>
        <dbReference type="Proteomes" id="UP000515512"/>
    </source>
</evidence>
<dbReference type="EMBL" id="CP059399">
    <property type="protein sequence ID" value="QLY32045.1"/>
    <property type="molecule type" value="Genomic_DNA"/>
</dbReference>
<keyword evidence="5 9" id="KW-0812">Transmembrane</keyword>
<keyword evidence="4 9" id="KW-1003">Cell membrane</keyword>
<feature type="domain" description="ABC transmembrane type-2" evidence="10">
    <location>
        <begin position="11"/>
        <end position="243"/>
    </location>
</feature>
<evidence type="ECO:0000313" key="11">
    <source>
        <dbReference type="EMBL" id="QLY32045.1"/>
    </source>
</evidence>
<keyword evidence="3 9" id="KW-0813">Transport</keyword>
<protein>
    <recommendedName>
        <fullName evidence="9">Transport permease protein</fullName>
    </recommendedName>
</protein>
<accession>A0A7D6ZRJ1</accession>
<comment type="subcellular location">
    <subcellularLocation>
        <location evidence="1 9">Cell membrane</location>
        <topology evidence="1 9">Multi-pass membrane protein</topology>
    </subcellularLocation>
</comment>
<evidence type="ECO:0000256" key="5">
    <source>
        <dbReference type="ARBA" id="ARBA00022692"/>
    </source>
</evidence>
<keyword evidence="8" id="KW-0046">Antibiotic resistance</keyword>
<reference evidence="11 12" key="1">
    <citation type="submission" date="2020-07" db="EMBL/GenBank/DDBJ databases">
        <authorList>
            <person name="Zhuang K."/>
            <person name="Ran Y."/>
        </authorList>
    </citation>
    <scope>NUCLEOTIDE SEQUENCE [LARGE SCALE GENOMIC DNA]</scope>
    <source>
        <strain evidence="11 12">WCH-YHL-001</strain>
    </source>
</reference>
<dbReference type="Proteomes" id="UP000515512">
    <property type="component" value="Chromosome"/>
</dbReference>
<dbReference type="GO" id="GO:0140359">
    <property type="term" value="F:ABC-type transporter activity"/>
    <property type="evidence" value="ECO:0007669"/>
    <property type="project" value="InterPro"/>
</dbReference>
<feature type="transmembrane region" description="Helical" evidence="9">
    <location>
        <begin position="222"/>
        <end position="240"/>
    </location>
</feature>
<proteinExistence type="inferred from homology"/>
<dbReference type="PANTHER" id="PTHR30294:SF38">
    <property type="entry name" value="TRANSPORT PERMEASE PROTEIN"/>
    <property type="match status" value="1"/>
</dbReference>
<keyword evidence="12" id="KW-1185">Reference proteome</keyword>
<evidence type="ECO:0000256" key="3">
    <source>
        <dbReference type="ARBA" id="ARBA00022448"/>
    </source>
</evidence>
<dbReference type="InterPro" id="IPR000412">
    <property type="entry name" value="ABC_2_transport"/>
</dbReference>
<organism evidence="11 12">
    <name type="scientific">Nocardia huaxiensis</name>
    <dbReference type="NCBI Taxonomy" id="2755382"/>
    <lineage>
        <taxon>Bacteria</taxon>
        <taxon>Bacillati</taxon>
        <taxon>Actinomycetota</taxon>
        <taxon>Actinomycetes</taxon>
        <taxon>Mycobacteriales</taxon>
        <taxon>Nocardiaceae</taxon>
        <taxon>Nocardia</taxon>
    </lineage>
</organism>
<name>A0A7D6ZRJ1_9NOCA</name>
<evidence type="ECO:0000256" key="4">
    <source>
        <dbReference type="ARBA" id="ARBA00022475"/>
    </source>
</evidence>
<evidence type="ECO:0000259" key="10">
    <source>
        <dbReference type="PROSITE" id="PS51012"/>
    </source>
</evidence>
<feature type="transmembrane region" description="Helical" evidence="9">
    <location>
        <begin position="54"/>
        <end position="74"/>
    </location>
</feature>
<evidence type="ECO:0000256" key="1">
    <source>
        <dbReference type="ARBA" id="ARBA00004651"/>
    </source>
</evidence>
<dbReference type="InterPro" id="IPR013525">
    <property type="entry name" value="ABC2_TM"/>
</dbReference>
<keyword evidence="6 9" id="KW-1133">Transmembrane helix</keyword>
<evidence type="ECO:0000256" key="6">
    <source>
        <dbReference type="ARBA" id="ARBA00022989"/>
    </source>
</evidence>
<dbReference type="PROSITE" id="PS51012">
    <property type="entry name" value="ABC_TM2"/>
    <property type="match status" value="1"/>
</dbReference>
<evidence type="ECO:0000256" key="8">
    <source>
        <dbReference type="ARBA" id="ARBA00023251"/>
    </source>
</evidence>